<proteinExistence type="predicted"/>
<reference evidence="1" key="1">
    <citation type="submission" date="2023-03" db="EMBL/GenBank/DDBJ databases">
        <title>identification of new KPC variant in Klebsiella huaxiensis from the Hospital Sewage Samples in China.</title>
        <authorList>
            <person name="Wu Y."/>
        </authorList>
    </citation>
    <scope>NUCLEOTIDE SEQUENCE</scope>
    <source>
        <strain evidence="1">ZR-9</strain>
    </source>
</reference>
<accession>A0ABT6EFF7</accession>
<sequence>MDDSRLLNLPIFARYQYITIVGEKVSCVFLINHYLSLNNNTV</sequence>
<dbReference type="RefSeq" id="WP_265092685.1">
    <property type="nucleotide sequence ID" value="NZ_JAPQEX020000001.1"/>
</dbReference>
<comment type="caution">
    <text evidence="1">The sequence shown here is derived from an EMBL/GenBank/DDBJ whole genome shotgun (WGS) entry which is preliminary data.</text>
</comment>
<dbReference type="Proteomes" id="UP001075001">
    <property type="component" value="Unassembled WGS sequence"/>
</dbReference>
<organism evidence="1 2">
    <name type="scientific">Klebsiella huaxiensis</name>
    <dbReference type="NCBI Taxonomy" id="2153354"/>
    <lineage>
        <taxon>Bacteria</taxon>
        <taxon>Pseudomonadati</taxon>
        <taxon>Pseudomonadota</taxon>
        <taxon>Gammaproteobacteria</taxon>
        <taxon>Enterobacterales</taxon>
        <taxon>Enterobacteriaceae</taxon>
        <taxon>Klebsiella/Raoultella group</taxon>
        <taxon>Klebsiella</taxon>
    </lineage>
</organism>
<gene>
    <name evidence="1" type="ORF">OXR69_019845</name>
</gene>
<dbReference type="EMBL" id="JAPQEX020000001">
    <property type="protein sequence ID" value="MDG1644108.1"/>
    <property type="molecule type" value="Genomic_DNA"/>
</dbReference>
<protein>
    <submittedName>
        <fullName evidence="1">Uncharacterized protein</fullName>
    </submittedName>
</protein>
<evidence type="ECO:0000313" key="1">
    <source>
        <dbReference type="EMBL" id="MDG1644108.1"/>
    </source>
</evidence>
<name>A0ABT6EFF7_9ENTR</name>
<keyword evidence="2" id="KW-1185">Reference proteome</keyword>
<evidence type="ECO:0000313" key="2">
    <source>
        <dbReference type="Proteomes" id="UP001075001"/>
    </source>
</evidence>